<dbReference type="InterPro" id="IPR016185">
    <property type="entry name" value="PreATP-grasp_dom_sf"/>
</dbReference>
<dbReference type="STRING" id="530564.Psta_3185"/>
<gene>
    <name evidence="6" type="ordered locus">Psta_3185</name>
</gene>
<keyword evidence="6" id="KW-0436">Ligase</keyword>
<dbReference type="PANTHER" id="PTHR21621">
    <property type="entry name" value="RIBOSOMAL PROTEIN S6 MODIFICATION PROTEIN"/>
    <property type="match status" value="1"/>
</dbReference>
<name>D2QWP6_PIRSD</name>
<dbReference type="InterPro" id="IPR013815">
    <property type="entry name" value="ATP_grasp_subdomain_1"/>
</dbReference>
<organism evidence="6 7">
    <name type="scientific">Pirellula staleyi (strain ATCC 27377 / DSM 6068 / ICPB 4128)</name>
    <name type="common">Pirella staleyi</name>
    <dbReference type="NCBI Taxonomy" id="530564"/>
    <lineage>
        <taxon>Bacteria</taxon>
        <taxon>Pseudomonadati</taxon>
        <taxon>Planctomycetota</taxon>
        <taxon>Planctomycetia</taxon>
        <taxon>Pirellulales</taxon>
        <taxon>Pirellulaceae</taxon>
        <taxon>Pirellula</taxon>
    </lineage>
</organism>
<keyword evidence="7" id="KW-1185">Reference proteome</keyword>
<evidence type="ECO:0000313" key="7">
    <source>
        <dbReference type="Proteomes" id="UP000001887"/>
    </source>
</evidence>
<keyword evidence="2 4" id="KW-0547">Nucleotide-binding</keyword>
<dbReference type="Proteomes" id="UP000001887">
    <property type="component" value="Chromosome"/>
</dbReference>
<keyword evidence="3 4" id="KW-0067">ATP-binding</keyword>
<dbReference type="eggNOG" id="COG0189">
    <property type="taxonomic scope" value="Bacteria"/>
</dbReference>
<dbReference type="PANTHER" id="PTHR21621:SF0">
    <property type="entry name" value="BETA-CITRYLGLUTAMATE SYNTHASE B-RELATED"/>
    <property type="match status" value="1"/>
</dbReference>
<dbReference type="InterPro" id="IPR013651">
    <property type="entry name" value="ATP-grasp_RimK-type"/>
</dbReference>
<dbReference type="Gene3D" id="3.30.1490.20">
    <property type="entry name" value="ATP-grasp fold, A domain"/>
    <property type="match status" value="1"/>
</dbReference>
<dbReference type="GO" id="GO:0005737">
    <property type="term" value="C:cytoplasm"/>
    <property type="evidence" value="ECO:0007669"/>
    <property type="project" value="TreeGrafter"/>
</dbReference>
<evidence type="ECO:0000259" key="5">
    <source>
        <dbReference type="PROSITE" id="PS50975"/>
    </source>
</evidence>
<dbReference type="GO" id="GO:0018169">
    <property type="term" value="F:ribosomal S6-glutamic acid ligase activity"/>
    <property type="evidence" value="ECO:0007669"/>
    <property type="project" value="TreeGrafter"/>
</dbReference>
<dbReference type="InterPro" id="IPR004666">
    <property type="entry name" value="Rp_bS6_RimK/Lys_biosynth_LsyX"/>
</dbReference>
<reference evidence="6 7" key="1">
    <citation type="journal article" date="2009" name="Stand. Genomic Sci.">
        <title>Complete genome sequence of Pirellula staleyi type strain (ATCC 27377).</title>
        <authorList>
            <person name="Clum A."/>
            <person name="Tindall B.J."/>
            <person name="Sikorski J."/>
            <person name="Ivanova N."/>
            <person name="Mavrommatis K."/>
            <person name="Lucas S."/>
            <person name="Glavina del Rio T."/>
            <person name="Nolan M."/>
            <person name="Chen F."/>
            <person name="Tice H."/>
            <person name="Pitluck S."/>
            <person name="Cheng J.F."/>
            <person name="Chertkov O."/>
            <person name="Brettin T."/>
            <person name="Han C."/>
            <person name="Detter J.C."/>
            <person name="Kuske C."/>
            <person name="Bruce D."/>
            <person name="Goodwin L."/>
            <person name="Ovchinikova G."/>
            <person name="Pati A."/>
            <person name="Mikhailova N."/>
            <person name="Chen A."/>
            <person name="Palaniappan K."/>
            <person name="Land M."/>
            <person name="Hauser L."/>
            <person name="Chang Y.J."/>
            <person name="Jeffries C.D."/>
            <person name="Chain P."/>
            <person name="Rohde M."/>
            <person name="Goker M."/>
            <person name="Bristow J."/>
            <person name="Eisen J.A."/>
            <person name="Markowitz V."/>
            <person name="Hugenholtz P."/>
            <person name="Kyrpides N.C."/>
            <person name="Klenk H.P."/>
            <person name="Lapidus A."/>
        </authorList>
    </citation>
    <scope>NUCLEOTIDE SEQUENCE [LARGE SCALE GENOMIC DNA]</scope>
    <source>
        <strain evidence="7">ATCC 27377 / DSM 6068 / ICPB 4128</strain>
    </source>
</reference>
<dbReference type="NCBIfam" id="TIGR00768">
    <property type="entry name" value="rimK_fam"/>
    <property type="match status" value="1"/>
</dbReference>
<feature type="domain" description="ATP-grasp" evidence="5">
    <location>
        <begin position="112"/>
        <end position="292"/>
    </location>
</feature>
<evidence type="ECO:0000256" key="1">
    <source>
        <dbReference type="ARBA" id="ARBA00022723"/>
    </source>
</evidence>
<dbReference type="GO" id="GO:0046872">
    <property type="term" value="F:metal ion binding"/>
    <property type="evidence" value="ECO:0007669"/>
    <property type="project" value="UniProtKB-KW"/>
</dbReference>
<dbReference type="AlphaFoldDB" id="D2QWP6"/>
<dbReference type="SUPFAM" id="SSF56059">
    <property type="entry name" value="Glutathione synthetase ATP-binding domain-like"/>
    <property type="match status" value="1"/>
</dbReference>
<dbReference type="Gene3D" id="3.30.470.20">
    <property type="entry name" value="ATP-grasp fold, B domain"/>
    <property type="match status" value="1"/>
</dbReference>
<dbReference type="GO" id="GO:0005524">
    <property type="term" value="F:ATP binding"/>
    <property type="evidence" value="ECO:0007669"/>
    <property type="project" value="UniProtKB-UniRule"/>
</dbReference>
<dbReference type="KEGG" id="psl:Psta_3185"/>
<sequence length="298" mass="32115">MKIAVLASPESWYVRDLARAAAARHEIVQAPFDQISSCTEFSASQAKYETHVSAGAIDLSSFDAVLVRTMPPGSLEQVVFRMDALAALEQAGVLVLNPPKAIEAAVDKFLTTARLAAGGLPTPRTLVCQTVDAAMEAFESFGRDVIVKPIFGGEGRGITRVSDDAIAWRVFSTIIRLRAVIYLQEFVSHSGYDLRVLLIGDEPFAMRRESASDYRTNISRGAIGKPHKLTDEELELARRSASLIGAPLAGVDLLRDASGKLYVIEVNGVPGWQATSRVLGIDIAATVLAYVETLGGKR</sequence>
<dbReference type="GO" id="GO:0009432">
    <property type="term" value="P:SOS response"/>
    <property type="evidence" value="ECO:0007669"/>
    <property type="project" value="TreeGrafter"/>
</dbReference>
<dbReference type="OrthoDB" id="9786585at2"/>
<accession>D2QWP6</accession>
<evidence type="ECO:0000256" key="2">
    <source>
        <dbReference type="ARBA" id="ARBA00022741"/>
    </source>
</evidence>
<dbReference type="SUPFAM" id="SSF52440">
    <property type="entry name" value="PreATP-grasp domain"/>
    <property type="match status" value="1"/>
</dbReference>
<evidence type="ECO:0000256" key="4">
    <source>
        <dbReference type="PROSITE-ProRule" id="PRU00409"/>
    </source>
</evidence>
<keyword evidence="1" id="KW-0479">Metal-binding</keyword>
<protein>
    <submittedName>
        <fullName evidence="6">Alpha-L-glutamate ligase, RimK family</fullName>
    </submittedName>
</protein>
<dbReference type="InterPro" id="IPR011761">
    <property type="entry name" value="ATP-grasp"/>
</dbReference>
<dbReference type="Pfam" id="PF08443">
    <property type="entry name" value="RimK"/>
    <property type="match status" value="1"/>
</dbReference>
<dbReference type="EMBL" id="CP001848">
    <property type="protein sequence ID" value="ADB17849.1"/>
    <property type="molecule type" value="Genomic_DNA"/>
</dbReference>
<dbReference type="HOGENOM" id="CLU_054353_2_0_0"/>
<dbReference type="Gene3D" id="3.40.50.20">
    <property type="match status" value="1"/>
</dbReference>
<evidence type="ECO:0000313" key="6">
    <source>
        <dbReference type="EMBL" id="ADB17849.1"/>
    </source>
</evidence>
<evidence type="ECO:0000256" key="3">
    <source>
        <dbReference type="ARBA" id="ARBA00022840"/>
    </source>
</evidence>
<dbReference type="PROSITE" id="PS50975">
    <property type="entry name" value="ATP_GRASP"/>
    <property type="match status" value="1"/>
</dbReference>
<proteinExistence type="predicted"/>